<accession>A0A6J1VQ57</accession>
<evidence type="ECO:0000313" key="3">
    <source>
        <dbReference type="RefSeq" id="XP_026545227.1"/>
    </source>
</evidence>
<keyword evidence="1" id="KW-0597">Phosphoprotein</keyword>
<protein>
    <submittedName>
        <fullName evidence="3">Probable fibrosin-1</fullName>
    </submittedName>
</protein>
<dbReference type="GeneID" id="113426988"/>
<reference evidence="3" key="1">
    <citation type="submission" date="2025-08" db="UniProtKB">
        <authorList>
            <consortium name="RefSeq"/>
        </authorList>
    </citation>
    <scope>IDENTIFICATION</scope>
</reference>
<proteinExistence type="predicted"/>
<dbReference type="PANTHER" id="PTHR14429">
    <property type="entry name" value="FIBROSIN FAMILY MEMBER"/>
    <property type="match status" value="1"/>
</dbReference>
<evidence type="ECO:0000256" key="1">
    <source>
        <dbReference type="ARBA" id="ARBA00022553"/>
    </source>
</evidence>
<dbReference type="AlphaFoldDB" id="A0A6J1VQ57"/>
<keyword evidence="2" id="KW-1185">Reference proteome</keyword>
<dbReference type="RefSeq" id="XP_026545227.1">
    <property type="nucleotide sequence ID" value="XM_026689442.1"/>
</dbReference>
<dbReference type="Proteomes" id="UP000504612">
    <property type="component" value="Unplaced"/>
</dbReference>
<dbReference type="Pfam" id="PF15336">
    <property type="entry name" value="Auts2"/>
    <property type="match status" value="1"/>
</dbReference>
<dbReference type="PRINTS" id="PR02044">
    <property type="entry name" value="FIBROSIN1LPF"/>
</dbReference>
<evidence type="ECO:0000313" key="2">
    <source>
        <dbReference type="Proteomes" id="UP000504612"/>
    </source>
</evidence>
<gene>
    <name evidence="3" type="primary">LOC113426988</name>
</gene>
<dbReference type="InterPro" id="IPR023246">
    <property type="entry name" value="AUTS2"/>
</dbReference>
<dbReference type="PANTHER" id="PTHR14429:SF24">
    <property type="entry name" value="FIBROSIN"/>
    <property type="match status" value="1"/>
</dbReference>
<sequence>MGAAAIRPLAFQFHQHNHQHQHTHQHTHQHFTPFSSSMVPTPSPAMYEKYTGKMDGLLRHNFYPAYPKTVSGISPVLPSVNFGSLQGAFQPKSTNPDLPSQLGAVPPSMSQKGSQITDPFRPTLRKLGKWCAMHVRVAYMILRHQEKIKLMQGDPHKLDFRNDLLTCLPETRAFGSLPHSQELARPATLFTAAGVVHPGNVPSFAPATATHGSFLNPSPHIDPFGRPPSFASLGTLSNGAFGGLGNPSFSEYF</sequence>
<organism evidence="2 3">
    <name type="scientific">Notechis scutatus</name>
    <name type="common">mainland tiger snake</name>
    <dbReference type="NCBI Taxonomy" id="8663"/>
    <lineage>
        <taxon>Eukaryota</taxon>
        <taxon>Metazoa</taxon>
        <taxon>Chordata</taxon>
        <taxon>Craniata</taxon>
        <taxon>Vertebrata</taxon>
        <taxon>Euteleostomi</taxon>
        <taxon>Lepidosauria</taxon>
        <taxon>Squamata</taxon>
        <taxon>Bifurcata</taxon>
        <taxon>Unidentata</taxon>
        <taxon>Episquamata</taxon>
        <taxon>Toxicofera</taxon>
        <taxon>Serpentes</taxon>
        <taxon>Colubroidea</taxon>
        <taxon>Elapidae</taxon>
        <taxon>Hydrophiinae</taxon>
        <taxon>Notechis</taxon>
    </lineage>
</organism>
<dbReference type="KEGG" id="nss:113426988"/>
<name>A0A6J1VQ57_9SAUR</name>